<accession>A0A1G8LKJ3</accession>
<dbReference type="InterPro" id="IPR036515">
    <property type="entry name" value="Transposase_17_sf"/>
</dbReference>
<dbReference type="RefSeq" id="WP_084308880.1">
    <property type="nucleotide sequence ID" value="NZ_FNDG01000019.1"/>
</dbReference>
<dbReference type="Gene3D" id="3.30.70.1290">
    <property type="entry name" value="Transposase IS200-like"/>
    <property type="match status" value="1"/>
</dbReference>
<evidence type="ECO:0000313" key="3">
    <source>
        <dbReference type="Proteomes" id="UP000198606"/>
    </source>
</evidence>
<organism evidence="2 3">
    <name type="scientific">Phytopseudomonas flavescens</name>
    <dbReference type="NCBI Taxonomy" id="29435"/>
    <lineage>
        <taxon>Bacteria</taxon>
        <taxon>Pseudomonadati</taxon>
        <taxon>Pseudomonadota</taxon>
        <taxon>Gammaproteobacteria</taxon>
        <taxon>Pseudomonadales</taxon>
        <taxon>Pseudomonadaceae</taxon>
        <taxon>Phytopseudomonas</taxon>
    </lineage>
</organism>
<dbReference type="PANTHER" id="PTHR36966">
    <property type="entry name" value="REP-ASSOCIATED TYROSINE TRANSPOSASE"/>
    <property type="match status" value="1"/>
</dbReference>
<dbReference type="GO" id="GO:0004803">
    <property type="term" value="F:transposase activity"/>
    <property type="evidence" value="ECO:0007669"/>
    <property type="project" value="InterPro"/>
</dbReference>
<dbReference type="InterPro" id="IPR052715">
    <property type="entry name" value="RAYT_transposase"/>
</dbReference>
<dbReference type="AlphaFoldDB" id="A0A1G8LKJ3"/>
<dbReference type="GO" id="GO:0006313">
    <property type="term" value="P:DNA transposition"/>
    <property type="evidence" value="ECO:0007669"/>
    <property type="project" value="InterPro"/>
</dbReference>
<dbReference type="Pfam" id="PF01797">
    <property type="entry name" value="Y1_Tnp"/>
    <property type="match status" value="1"/>
</dbReference>
<dbReference type="InterPro" id="IPR002686">
    <property type="entry name" value="Transposase_17"/>
</dbReference>
<gene>
    <name evidence="2" type="ORF">SAMN05216588_11929</name>
</gene>
<dbReference type="STRING" id="29435.SAMN05216588_11929"/>
<dbReference type="SMART" id="SM01321">
    <property type="entry name" value="Y1_Tnp"/>
    <property type="match status" value="1"/>
</dbReference>
<sequence length="154" mass="17948">MPEDLYPHARNLRIGRFSEVGRSYLITLVTYHRRPIFLDFTTSRLLIRQMRHCTADGLASSLAWVIMPDHLHWLVTLQHGGLARLVKRLKARSALLINRHHTLRGRVWQPGYHDRAVSREDDARAMARYIVANPLRAGLVKRIADYPHWDAAWL</sequence>
<dbReference type="Proteomes" id="UP000198606">
    <property type="component" value="Unassembled WGS sequence"/>
</dbReference>
<protein>
    <submittedName>
        <fullName evidence="2">REP element-mobilizing transposase RayT</fullName>
    </submittedName>
</protein>
<dbReference type="EMBL" id="FNDG01000019">
    <property type="protein sequence ID" value="SDI55740.1"/>
    <property type="molecule type" value="Genomic_DNA"/>
</dbReference>
<evidence type="ECO:0000259" key="1">
    <source>
        <dbReference type="SMART" id="SM01321"/>
    </source>
</evidence>
<feature type="domain" description="Transposase IS200-like" evidence="1">
    <location>
        <begin position="19"/>
        <end position="133"/>
    </location>
</feature>
<dbReference type="SUPFAM" id="SSF143422">
    <property type="entry name" value="Transposase IS200-like"/>
    <property type="match status" value="1"/>
</dbReference>
<proteinExistence type="predicted"/>
<evidence type="ECO:0000313" key="2">
    <source>
        <dbReference type="EMBL" id="SDI55740.1"/>
    </source>
</evidence>
<reference evidence="2 3" key="1">
    <citation type="submission" date="2016-10" db="EMBL/GenBank/DDBJ databases">
        <authorList>
            <person name="de Groot N.N."/>
        </authorList>
    </citation>
    <scope>NUCLEOTIDE SEQUENCE [LARGE SCALE GENOMIC DNA]</scope>
    <source>
        <strain evidence="2 3">LMG 18387</strain>
    </source>
</reference>
<name>A0A1G8LKJ3_9GAMM</name>
<dbReference type="PANTHER" id="PTHR36966:SF1">
    <property type="entry name" value="REP-ASSOCIATED TYROSINE TRANSPOSASE"/>
    <property type="match status" value="1"/>
</dbReference>
<dbReference type="GO" id="GO:0043565">
    <property type="term" value="F:sequence-specific DNA binding"/>
    <property type="evidence" value="ECO:0007669"/>
    <property type="project" value="TreeGrafter"/>
</dbReference>
<dbReference type="NCBIfam" id="NF047646">
    <property type="entry name" value="REP_Tyr_transpos"/>
    <property type="match status" value="1"/>
</dbReference>